<feature type="region of interest" description="Disordered" evidence="1">
    <location>
        <begin position="275"/>
        <end position="294"/>
    </location>
</feature>
<feature type="region of interest" description="Disordered" evidence="1">
    <location>
        <begin position="374"/>
        <end position="449"/>
    </location>
</feature>
<sequence length="462" mass="49758">MAVHSVKYSLNRYFPDLNIPRLALDNNAAEKDVRQILHAITAYADIQRQSGQPEEHLIDMAISRLNVAKVAADMGTTEEAVRRIVRGICVQLQLDRPRNALNSTHGISASTINNDTRNTNPNNGFSNPQSQVQRNPTRFDTLISQVRHAFAHQTHALILPPPPRLHPQLLWPEPVPEHVQLVRNAFLLVISNARCNAYGGIGLHARDVQTLLNGMNLLVQRTEQHWASLSKTAKANELRKKERKEEKARKMDKAGKVSTEDSGFTKASQVKNGNSVVPQSLVPPQLGRSSGGSRLATTEGQAILEAPDISPVRPPHLQIGIDGVARPILHGLTVSGSNTAAATNPTTARHVLPGPRKHNSVQVLALRALAPSTSNITPATNNAELPAQAHGPTDKPDKTAGKHVLLRTPGNSPVKKRAKAMPKPGVKKATKNVSFSGGLNDGDKENGGEAVCAVGGLVGGEY</sequence>
<evidence type="ECO:0000313" key="2">
    <source>
        <dbReference type="EMBL" id="KAF2274207.1"/>
    </source>
</evidence>
<feature type="compositionally biased region" description="Basic and acidic residues" evidence="1">
    <location>
        <begin position="234"/>
        <end position="259"/>
    </location>
</feature>
<feature type="compositionally biased region" description="Polar residues" evidence="1">
    <location>
        <begin position="374"/>
        <end position="383"/>
    </location>
</feature>
<dbReference type="EMBL" id="ML986504">
    <property type="protein sequence ID" value="KAF2274207.1"/>
    <property type="molecule type" value="Genomic_DNA"/>
</dbReference>
<reference evidence="2" key="1">
    <citation type="journal article" date="2020" name="Stud. Mycol.">
        <title>101 Dothideomycetes genomes: a test case for predicting lifestyles and emergence of pathogens.</title>
        <authorList>
            <person name="Haridas S."/>
            <person name="Albert R."/>
            <person name="Binder M."/>
            <person name="Bloem J."/>
            <person name="Labutti K."/>
            <person name="Salamov A."/>
            <person name="Andreopoulos B."/>
            <person name="Baker S."/>
            <person name="Barry K."/>
            <person name="Bills G."/>
            <person name="Bluhm B."/>
            <person name="Cannon C."/>
            <person name="Castanera R."/>
            <person name="Culley D."/>
            <person name="Daum C."/>
            <person name="Ezra D."/>
            <person name="Gonzalez J."/>
            <person name="Henrissat B."/>
            <person name="Kuo A."/>
            <person name="Liang C."/>
            <person name="Lipzen A."/>
            <person name="Lutzoni F."/>
            <person name="Magnuson J."/>
            <person name="Mondo S."/>
            <person name="Nolan M."/>
            <person name="Ohm R."/>
            <person name="Pangilinan J."/>
            <person name="Park H.-J."/>
            <person name="Ramirez L."/>
            <person name="Alfaro M."/>
            <person name="Sun H."/>
            <person name="Tritt A."/>
            <person name="Yoshinaga Y."/>
            <person name="Zwiers L.-H."/>
            <person name="Turgeon B."/>
            <person name="Goodwin S."/>
            <person name="Spatafora J."/>
            <person name="Crous P."/>
            <person name="Grigoriev I."/>
        </authorList>
    </citation>
    <scope>NUCLEOTIDE SEQUENCE</scope>
    <source>
        <strain evidence="2">CBS 379.55</strain>
    </source>
</reference>
<keyword evidence="3" id="KW-1185">Reference proteome</keyword>
<dbReference type="GeneID" id="54554279"/>
<feature type="compositionally biased region" description="Basic residues" evidence="1">
    <location>
        <begin position="414"/>
        <end position="430"/>
    </location>
</feature>
<protein>
    <submittedName>
        <fullName evidence="2">Uncharacterized protein</fullName>
    </submittedName>
</protein>
<gene>
    <name evidence="2" type="ORF">EI97DRAFT_460334</name>
</gene>
<dbReference type="Proteomes" id="UP000800097">
    <property type="component" value="Unassembled WGS sequence"/>
</dbReference>
<dbReference type="RefSeq" id="XP_033651746.1">
    <property type="nucleotide sequence ID" value="XM_033801104.1"/>
</dbReference>
<organism evidence="2 3">
    <name type="scientific">Westerdykella ornata</name>
    <dbReference type="NCBI Taxonomy" id="318751"/>
    <lineage>
        <taxon>Eukaryota</taxon>
        <taxon>Fungi</taxon>
        <taxon>Dikarya</taxon>
        <taxon>Ascomycota</taxon>
        <taxon>Pezizomycotina</taxon>
        <taxon>Dothideomycetes</taxon>
        <taxon>Pleosporomycetidae</taxon>
        <taxon>Pleosporales</taxon>
        <taxon>Sporormiaceae</taxon>
        <taxon>Westerdykella</taxon>
    </lineage>
</organism>
<proteinExistence type="predicted"/>
<feature type="region of interest" description="Disordered" evidence="1">
    <location>
        <begin position="105"/>
        <end position="133"/>
    </location>
</feature>
<evidence type="ECO:0000313" key="3">
    <source>
        <dbReference type="Proteomes" id="UP000800097"/>
    </source>
</evidence>
<accession>A0A6A6JD61</accession>
<feature type="compositionally biased region" description="Low complexity" evidence="1">
    <location>
        <begin position="111"/>
        <end position="123"/>
    </location>
</feature>
<feature type="compositionally biased region" description="Polar residues" evidence="1">
    <location>
        <begin position="124"/>
        <end position="133"/>
    </location>
</feature>
<name>A0A6A6JD61_WESOR</name>
<evidence type="ECO:0000256" key="1">
    <source>
        <dbReference type="SAM" id="MobiDB-lite"/>
    </source>
</evidence>
<dbReference type="AlphaFoldDB" id="A0A6A6JD61"/>
<feature type="region of interest" description="Disordered" evidence="1">
    <location>
        <begin position="233"/>
        <end position="268"/>
    </location>
</feature>